<gene>
    <name evidence="2" type="ORF">GSONMT00010237001</name>
</gene>
<protein>
    <submittedName>
        <fullName evidence="2">Uncharacterized protein</fullName>
    </submittedName>
</protein>
<dbReference type="Proteomes" id="UP000193380">
    <property type="component" value="Unassembled WGS sequence"/>
</dbReference>
<dbReference type="PaxDb" id="8022-A0A060Y5W4"/>
<name>A0A060Y5W4_ONCMY</name>
<organism evidence="2 3">
    <name type="scientific">Oncorhynchus mykiss</name>
    <name type="common">Rainbow trout</name>
    <name type="synonym">Salmo gairdneri</name>
    <dbReference type="NCBI Taxonomy" id="8022"/>
    <lineage>
        <taxon>Eukaryota</taxon>
        <taxon>Metazoa</taxon>
        <taxon>Chordata</taxon>
        <taxon>Craniata</taxon>
        <taxon>Vertebrata</taxon>
        <taxon>Euteleostomi</taxon>
        <taxon>Actinopterygii</taxon>
        <taxon>Neopterygii</taxon>
        <taxon>Teleostei</taxon>
        <taxon>Protacanthopterygii</taxon>
        <taxon>Salmoniformes</taxon>
        <taxon>Salmonidae</taxon>
        <taxon>Salmoninae</taxon>
        <taxon>Oncorhynchus</taxon>
    </lineage>
</organism>
<feature type="region of interest" description="Disordered" evidence="1">
    <location>
        <begin position="28"/>
        <end position="52"/>
    </location>
</feature>
<feature type="region of interest" description="Disordered" evidence="1">
    <location>
        <begin position="347"/>
        <end position="367"/>
    </location>
</feature>
<dbReference type="InterPro" id="IPR051425">
    <property type="entry name" value="Formin_Homology"/>
</dbReference>
<evidence type="ECO:0000313" key="2">
    <source>
        <dbReference type="EMBL" id="CDQ84749.1"/>
    </source>
</evidence>
<proteinExistence type="predicted"/>
<dbReference type="PANTHER" id="PTHR45725:SF13">
    <property type="entry name" value="DELPHILIN-LIKE ISOFORM X1"/>
    <property type="match status" value="1"/>
</dbReference>
<dbReference type="EMBL" id="FR906541">
    <property type="protein sequence ID" value="CDQ84749.1"/>
    <property type="molecule type" value="Genomic_DNA"/>
</dbReference>
<reference evidence="2" key="2">
    <citation type="submission" date="2014-03" db="EMBL/GenBank/DDBJ databases">
        <authorList>
            <person name="Genoscope - CEA"/>
        </authorList>
    </citation>
    <scope>NUCLEOTIDE SEQUENCE</scope>
</reference>
<evidence type="ECO:0000313" key="3">
    <source>
        <dbReference type="Proteomes" id="UP000193380"/>
    </source>
</evidence>
<feature type="compositionally biased region" description="Polar residues" evidence="1">
    <location>
        <begin position="355"/>
        <end position="367"/>
    </location>
</feature>
<sequence length="428" mass="48034">MFARIFIPKKHRERFDDVVSQSLMGRLKGRSFSDPSRNHLRRSRSEDHPERLLVSTRASSVPRTHAEEGVMPPIRGLRKTTSLTAGHAGNAAALRRTVRVCKGNLSFGFTLRGHAPVWIDSVIPGRLLRAVCICVRVCVCLRACVHAHVHRHMDTHTHIIGGGREGRIVREIEGEGRIGMVVEGEGGKGSKKETKYFERLKERLRVKEEITYWFERTWYRNFSPIITLSRVSYHHFLFMQCSVRPLNVDTLIVDVFPVLDTPAKQVIWRFVYQLLTYEEQEHCQSKISRFLGYKAAGGSSMRVTGTAYRASMRGRSSDDLIIGTHLGMGTCVCLWIRTDPVEMGMRLAPGERQSGDGTSLPETPNNLTNVGTQLSAVYAELENVYSGKRSKSLKARAPPPADSLVELEVLEHAGSPSMHANTGIYSNQ</sequence>
<accession>A0A060Y5W4</accession>
<dbReference type="STRING" id="8022.A0A060Y5W4"/>
<dbReference type="AlphaFoldDB" id="A0A060Y5W4"/>
<dbReference type="PANTHER" id="PTHR45725">
    <property type="entry name" value="FORMIN HOMOLOGY 2 FAMILY MEMBER"/>
    <property type="match status" value="1"/>
</dbReference>
<evidence type="ECO:0000256" key="1">
    <source>
        <dbReference type="SAM" id="MobiDB-lite"/>
    </source>
</evidence>
<dbReference type="Gene3D" id="1.20.1160.20">
    <property type="match status" value="1"/>
</dbReference>
<reference evidence="2" key="1">
    <citation type="journal article" date="2014" name="Nat. Commun.">
        <title>The rainbow trout genome provides novel insights into evolution after whole-genome duplication in vertebrates.</title>
        <authorList>
            <person name="Berthelot C."/>
            <person name="Brunet F."/>
            <person name="Chalopin D."/>
            <person name="Juanchich A."/>
            <person name="Bernard M."/>
            <person name="Noel B."/>
            <person name="Bento P."/>
            <person name="Da Silva C."/>
            <person name="Labadie K."/>
            <person name="Alberti A."/>
            <person name="Aury J.M."/>
            <person name="Louis A."/>
            <person name="Dehais P."/>
            <person name="Bardou P."/>
            <person name="Montfort J."/>
            <person name="Klopp C."/>
            <person name="Cabau C."/>
            <person name="Gaspin C."/>
            <person name="Thorgaard G.H."/>
            <person name="Boussaha M."/>
            <person name="Quillet E."/>
            <person name="Guyomard R."/>
            <person name="Galiana D."/>
            <person name="Bobe J."/>
            <person name="Volff J.N."/>
            <person name="Genet C."/>
            <person name="Wincker P."/>
            <person name="Jaillon O."/>
            <person name="Roest Crollius H."/>
            <person name="Guiguen Y."/>
        </authorList>
    </citation>
    <scope>NUCLEOTIDE SEQUENCE [LARGE SCALE GENOMIC DNA]</scope>
</reference>